<sequence length="691" mass="75096">MEHLHQHAHAHAHHRTRRDGHMMQVRGSPSLTAPTERTKVLVPRASCTNDSDPGCKKPYSVPTLPVVLAVVIPIVIAAAVLIFLHRRHLRKLKEEDAKDKYKSLDFGMDPAVVGKGKKGKKGPEMTLTETEKSLRQGRGLSLDMSAGSPYILPAGLHGSRESFHSLSRSTQDPHDPYRPVTFIKDNASIHSGNRGGAYRHDSSSTYTGSSGGTDRHRMNDGLLRNAQRMSQSLPPRGQSMSPESNPIPEIRYPEPVATPLSPLNPAVERQLPSPPPPPPPPPPPAPLQAGNTSLPTQSVEQPLPAQTMPSSPPRAPARVQSQSADLHMNANTTSFMSDSSYGDGFKVTPPSPPREHRPPPIDTGLVAPEPQRPQNEPVGLGVEDIGYDARRLSMSLRPLPPDDPNDNPEQRANRIRSFYKEYFDDSRPEPTGGMYNDYYEDYGSEYLDGAIFDPQTGNFVVAQAPYAQPVTRRAMTPPPRAPPRFRSGSNPHGPGPRGAHMSGSSMASSGRFMPPPRGMSSMSGRIPGPRRPLPPPSNLQSLPTPHMLKEDSMVFNPIDFAPPVSIRELQNGRRPDSPLGAPRPYSPSVRPHTPLASSFDDLAVMPSPHMLRRSGTFTALDFAPPPRFRDPGSNASDAGSIRSNRSGMSAAGHYAIRNGANRVSRIPKGVVGTKDDILTSLRPKMDLVAPA</sequence>
<keyword evidence="2" id="KW-0472">Membrane</keyword>
<feature type="compositionally biased region" description="Polar residues" evidence="1">
    <location>
        <begin position="319"/>
        <end position="340"/>
    </location>
</feature>
<feature type="region of interest" description="Disordered" evidence="1">
    <location>
        <begin position="1"/>
        <end position="33"/>
    </location>
</feature>
<feature type="compositionally biased region" description="Polar residues" evidence="1">
    <location>
        <begin position="230"/>
        <end position="244"/>
    </location>
</feature>
<dbReference type="PANTHER" id="PTHR42088">
    <property type="entry name" value="YALI0F10131P"/>
    <property type="match status" value="1"/>
</dbReference>
<feature type="compositionally biased region" description="Polar residues" evidence="1">
    <location>
        <begin position="633"/>
        <end position="647"/>
    </location>
</feature>
<feature type="compositionally biased region" description="Pro residues" evidence="1">
    <location>
        <begin position="272"/>
        <end position="286"/>
    </location>
</feature>
<comment type="caution">
    <text evidence="3">The sequence shown here is derived from an EMBL/GenBank/DDBJ whole genome shotgun (WGS) entry which is preliminary data.</text>
</comment>
<keyword evidence="4" id="KW-1185">Reference proteome</keyword>
<feature type="region of interest" description="Disordered" evidence="1">
    <location>
        <begin position="230"/>
        <end position="381"/>
    </location>
</feature>
<feature type="region of interest" description="Disordered" evidence="1">
    <location>
        <begin position="568"/>
        <end position="595"/>
    </location>
</feature>
<protein>
    <submittedName>
        <fullName evidence="3">Uncharacterized protein</fullName>
    </submittedName>
</protein>
<reference evidence="3" key="1">
    <citation type="journal article" date="2020" name="Stud. Mycol.">
        <title>101 Dothideomycetes genomes: a test case for predicting lifestyles and emergence of pathogens.</title>
        <authorList>
            <person name="Haridas S."/>
            <person name="Albert R."/>
            <person name="Binder M."/>
            <person name="Bloem J."/>
            <person name="Labutti K."/>
            <person name="Salamov A."/>
            <person name="Andreopoulos B."/>
            <person name="Baker S."/>
            <person name="Barry K."/>
            <person name="Bills G."/>
            <person name="Bluhm B."/>
            <person name="Cannon C."/>
            <person name="Castanera R."/>
            <person name="Culley D."/>
            <person name="Daum C."/>
            <person name="Ezra D."/>
            <person name="Gonzalez J."/>
            <person name="Henrissat B."/>
            <person name="Kuo A."/>
            <person name="Liang C."/>
            <person name="Lipzen A."/>
            <person name="Lutzoni F."/>
            <person name="Magnuson J."/>
            <person name="Mondo S."/>
            <person name="Nolan M."/>
            <person name="Ohm R."/>
            <person name="Pangilinan J."/>
            <person name="Park H.-J."/>
            <person name="Ramirez L."/>
            <person name="Alfaro M."/>
            <person name="Sun H."/>
            <person name="Tritt A."/>
            <person name="Yoshinaga Y."/>
            <person name="Zwiers L.-H."/>
            <person name="Turgeon B."/>
            <person name="Goodwin S."/>
            <person name="Spatafora J."/>
            <person name="Crous P."/>
            <person name="Grigoriev I."/>
        </authorList>
    </citation>
    <scope>NUCLEOTIDE SEQUENCE</scope>
    <source>
        <strain evidence="3">CBS 125425</strain>
    </source>
</reference>
<feature type="region of interest" description="Disordered" evidence="1">
    <location>
        <begin position="162"/>
        <end position="218"/>
    </location>
</feature>
<evidence type="ECO:0000313" key="4">
    <source>
        <dbReference type="Proteomes" id="UP000799444"/>
    </source>
</evidence>
<evidence type="ECO:0000256" key="1">
    <source>
        <dbReference type="SAM" id="MobiDB-lite"/>
    </source>
</evidence>
<accession>A0A9P4V8K3</accession>
<feature type="compositionally biased region" description="Low complexity" evidence="1">
    <location>
        <begin position="498"/>
        <end position="510"/>
    </location>
</feature>
<name>A0A9P4V8K3_9PLEO</name>
<feature type="region of interest" description="Disordered" evidence="1">
    <location>
        <begin position="470"/>
        <end position="547"/>
    </location>
</feature>
<evidence type="ECO:0000256" key="2">
    <source>
        <dbReference type="SAM" id="Phobius"/>
    </source>
</evidence>
<gene>
    <name evidence="3" type="ORF">EJ04DRAFT_162554</name>
</gene>
<feature type="compositionally biased region" description="Basic residues" evidence="1">
    <location>
        <begin position="1"/>
        <end position="18"/>
    </location>
</feature>
<dbReference type="AlphaFoldDB" id="A0A9P4V8K3"/>
<feature type="compositionally biased region" description="Polar residues" evidence="1">
    <location>
        <begin position="289"/>
        <end position="300"/>
    </location>
</feature>
<dbReference type="Proteomes" id="UP000799444">
    <property type="component" value="Unassembled WGS sequence"/>
</dbReference>
<keyword evidence="2" id="KW-1133">Transmembrane helix</keyword>
<proteinExistence type="predicted"/>
<dbReference type="PANTHER" id="PTHR42088:SF1">
    <property type="entry name" value="YALI0F10131P"/>
    <property type="match status" value="1"/>
</dbReference>
<organism evidence="3 4">
    <name type="scientific">Polyplosphaeria fusca</name>
    <dbReference type="NCBI Taxonomy" id="682080"/>
    <lineage>
        <taxon>Eukaryota</taxon>
        <taxon>Fungi</taxon>
        <taxon>Dikarya</taxon>
        <taxon>Ascomycota</taxon>
        <taxon>Pezizomycotina</taxon>
        <taxon>Dothideomycetes</taxon>
        <taxon>Pleosporomycetidae</taxon>
        <taxon>Pleosporales</taxon>
        <taxon>Tetraplosphaeriaceae</taxon>
        <taxon>Polyplosphaeria</taxon>
    </lineage>
</organism>
<dbReference type="OrthoDB" id="5417135at2759"/>
<evidence type="ECO:0000313" key="3">
    <source>
        <dbReference type="EMBL" id="KAF2740686.1"/>
    </source>
</evidence>
<dbReference type="EMBL" id="ML996099">
    <property type="protein sequence ID" value="KAF2740686.1"/>
    <property type="molecule type" value="Genomic_DNA"/>
</dbReference>
<feature type="region of interest" description="Disordered" evidence="1">
    <location>
        <begin position="115"/>
        <end position="136"/>
    </location>
</feature>
<feature type="region of interest" description="Disordered" evidence="1">
    <location>
        <begin position="623"/>
        <end position="672"/>
    </location>
</feature>
<keyword evidence="2" id="KW-0812">Transmembrane</keyword>
<feature type="transmembrane region" description="Helical" evidence="2">
    <location>
        <begin position="66"/>
        <end position="84"/>
    </location>
</feature>